<dbReference type="HAMAP" id="MF_00528">
    <property type="entry name" value="Maf"/>
    <property type="match status" value="1"/>
</dbReference>
<organism evidence="4">
    <name type="scientific">Oceanithermus profundus</name>
    <dbReference type="NCBI Taxonomy" id="187137"/>
    <lineage>
        <taxon>Bacteria</taxon>
        <taxon>Thermotogati</taxon>
        <taxon>Deinococcota</taxon>
        <taxon>Deinococci</taxon>
        <taxon>Thermales</taxon>
        <taxon>Thermaceae</taxon>
        <taxon>Oceanithermus</taxon>
    </lineage>
</organism>
<comment type="catalytic activity">
    <reaction evidence="3">
        <text>dTTP + H2O = dTMP + diphosphate + H(+)</text>
        <dbReference type="Rhea" id="RHEA:28534"/>
        <dbReference type="ChEBI" id="CHEBI:15377"/>
        <dbReference type="ChEBI" id="CHEBI:15378"/>
        <dbReference type="ChEBI" id="CHEBI:33019"/>
        <dbReference type="ChEBI" id="CHEBI:37568"/>
        <dbReference type="ChEBI" id="CHEBI:63528"/>
        <dbReference type="EC" id="3.6.1.9"/>
    </reaction>
</comment>
<feature type="site" description="Important for substrate specificity" evidence="3">
    <location>
        <position position="19"/>
    </location>
</feature>
<dbReference type="Pfam" id="PF02545">
    <property type="entry name" value="Maf"/>
    <property type="match status" value="1"/>
</dbReference>
<sequence length="199" mass="21400">MGTMEARPPTLVLASGSPRRRELLERLGLPFEVRPPAADERLRAGETPTDAAVRLAAAKAEAVRAPGGWVVAADTLVELEGRLLGKPRDPAENRAFLKALSGRAHRVHTGLAVRSPRAEVALVETTRVRFRELADWEIAAYAASGEGLDKAGGYGIQEKGMALVAGIEGDFFTVMGLPVARLWEALARLGYPLAEVWRA</sequence>
<feature type="site" description="Important for substrate specificity" evidence="3">
    <location>
        <position position="75"/>
    </location>
</feature>
<proteinExistence type="inferred from homology"/>
<comment type="catalytic activity">
    <reaction evidence="3">
        <text>UTP + H2O = UMP + diphosphate + H(+)</text>
        <dbReference type="Rhea" id="RHEA:29395"/>
        <dbReference type="ChEBI" id="CHEBI:15377"/>
        <dbReference type="ChEBI" id="CHEBI:15378"/>
        <dbReference type="ChEBI" id="CHEBI:33019"/>
        <dbReference type="ChEBI" id="CHEBI:46398"/>
        <dbReference type="ChEBI" id="CHEBI:57865"/>
        <dbReference type="EC" id="3.6.1.9"/>
    </reaction>
</comment>
<feature type="active site" description="Proton acceptor" evidence="3">
    <location>
        <position position="74"/>
    </location>
</feature>
<comment type="subcellular location">
    <subcellularLocation>
        <location evidence="3">Cytoplasm</location>
    </subcellularLocation>
</comment>
<dbReference type="CDD" id="cd00555">
    <property type="entry name" value="Maf"/>
    <property type="match status" value="1"/>
</dbReference>
<dbReference type="GO" id="GO:0009117">
    <property type="term" value="P:nucleotide metabolic process"/>
    <property type="evidence" value="ECO:0007669"/>
    <property type="project" value="UniProtKB-KW"/>
</dbReference>
<reference evidence="4" key="1">
    <citation type="journal article" date="2020" name="mSystems">
        <title>Genome- and Community-Level Interaction Insights into Carbon Utilization and Element Cycling Functions of Hydrothermarchaeota in Hydrothermal Sediment.</title>
        <authorList>
            <person name="Zhou Z."/>
            <person name="Liu Y."/>
            <person name="Xu W."/>
            <person name="Pan J."/>
            <person name="Luo Z.H."/>
            <person name="Li M."/>
        </authorList>
    </citation>
    <scope>NUCLEOTIDE SEQUENCE [LARGE SCALE GENOMIC DNA]</scope>
    <source>
        <strain evidence="4">HyVt-570</strain>
    </source>
</reference>
<comment type="cofactor">
    <cofactor evidence="1 3">
        <name>a divalent metal cation</name>
        <dbReference type="ChEBI" id="CHEBI:60240"/>
    </cofactor>
</comment>
<evidence type="ECO:0000256" key="1">
    <source>
        <dbReference type="ARBA" id="ARBA00001968"/>
    </source>
</evidence>
<protein>
    <recommendedName>
        <fullName evidence="3">dTTP/UTP pyrophosphatase</fullName>
        <shortName evidence="3">dTTPase/UTPase</shortName>
        <ecNumber evidence="3">3.6.1.9</ecNumber>
    </recommendedName>
    <alternativeName>
        <fullName evidence="3">Nucleoside triphosphate pyrophosphatase</fullName>
    </alternativeName>
    <alternativeName>
        <fullName evidence="3">Nucleotide pyrophosphatase</fullName>
        <shortName evidence="3">Nucleotide PPase</shortName>
    </alternativeName>
</protein>
<keyword evidence="3" id="KW-0963">Cytoplasm</keyword>
<dbReference type="AlphaFoldDB" id="A0A7C4ZEK8"/>
<dbReference type="InterPro" id="IPR003697">
    <property type="entry name" value="Maf-like"/>
</dbReference>
<keyword evidence="3" id="KW-0546">Nucleotide metabolism</keyword>
<dbReference type="SUPFAM" id="SSF52972">
    <property type="entry name" value="ITPase-like"/>
    <property type="match status" value="1"/>
</dbReference>
<dbReference type="PIRSF" id="PIRSF006305">
    <property type="entry name" value="Maf"/>
    <property type="match status" value="1"/>
</dbReference>
<evidence type="ECO:0000256" key="3">
    <source>
        <dbReference type="HAMAP-Rule" id="MF_00528"/>
    </source>
</evidence>
<dbReference type="GO" id="GO:0005737">
    <property type="term" value="C:cytoplasm"/>
    <property type="evidence" value="ECO:0007669"/>
    <property type="project" value="UniProtKB-SubCell"/>
</dbReference>
<dbReference type="Proteomes" id="UP000885759">
    <property type="component" value="Unassembled WGS sequence"/>
</dbReference>
<comment type="caution">
    <text evidence="4">The sequence shown here is derived from an EMBL/GenBank/DDBJ whole genome shotgun (WGS) entry which is preliminary data.</text>
</comment>
<dbReference type="EC" id="3.6.1.9" evidence="3"/>
<evidence type="ECO:0000313" key="4">
    <source>
        <dbReference type="EMBL" id="HGY10492.1"/>
    </source>
</evidence>
<feature type="site" description="Important for substrate specificity" evidence="3">
    <location>
        <position position="157"/>
    </location>
</feature>
<comment type="caution">
    <text evidence="3">Lacks conserved residue(s) required for the propagation of feature annotation.</text>
</comment>
<dbReference type="GO" id="GO:0047429">
    <property type="term" value="F:nucleoside triphosphate diphosphatase activity"/>
    <property type="evidence" value="ECO:0007669"/>
    <property type="project" value="UniProtKB-EC"/>
</dbReference>
<dbReference type="NCBIfam" id="TIGR00172">
    <property type="entry name" value="maf"/>
    <property type="match status" value="1"/>
</dbReference>
<dbReference type="PANTHER" id="PTHR43213">
    <property type="entry name" value="BIFUNCTIONAL DTTP/UTP PYROPHOSPHATASE/METHYLTRANSFERASE PROTEIN-RELATED"/>
    <property type="match status" value="1"/>
</dbReference>
<dbReference type="EMBL" id="DRPZ01000270">
    <property type="protein sequence ID" value="HGY10492.1"/>
    <property type="molecule type" value="Genomic_DNA"/>
</dbReference>
<comment type="function">
    <text evidence="3">Nucleoside triphosphate pyrophosphatase that hydrolyzes dTTP and UTP. May have a dual role in cell division arrest and in preventing the incorporation of modified nucleotides into cellular nucleic acids.</text>
</comment>
<accession>A0A7C4ZEK8</accession>
<comment type="similarity">
    <text evidence="3">Belongs to the Maf family. YhdE subfamily.</text>
</comment>
<name>A0A7C4ZEK8_9DEIN</name>
<dbReference type="PANTHER" id="PTHR43213:SF5">
    <property type="entry name" value="BIFUNCTIONAL DTTP_UTP PYROPHOSPHATASE_METHYLTRANSFERASE PROTEIN-RELATED"/>
    <property type="match status" value="1"/>
</dbReference>
<dbReference type="Gene3D" id="3.90.950.10">
    <property type="match status" value="1"/>
</dbReference>
<keyword evidence="2 3" id="KW-0378">Hydrolase</keyword>
<dbReference type="InterPro" id="IPR029001">
    <property type="entry name" value="ITPase-like_fam"/>
</dbReference>
<gene>
    <name evidence="4" type="primary">maf</name>
    <name evidence="4" type="ORF">ENK37_10670</name>
</gene>
<evidence type="ECO:0000256" key="2">
    <source>
        <dbReference type="ARBA" id="ARBA00022801"/>
    </source>
</evidence>